<feature type="transmembrane region" description="Helical" evidence="7">
    <location>
        <begin position="242"/>
        <end position="272"/>
    </location>
</feature>
<sequence length="427" mass="43297">MNMDVVTADVIGDIALVLGASSLLGALARRIGQPTVVGQIAAGIILGPSLLGRLPGNPTAHLLSREAIPFISVIAQIAVVIFMFAVGYEIDLRSVRSHRRPVLLIAVGAMVIPLALGAGIALGVQHLGAFDGQHASGRSFVLFFGVATSITALPVLAAIIGERGIAGTPVGDIATAAAGLMDVSAWLVLAAALIGTDAAGSRSWLEMVVLLAGFVAVMIFVVRPVLKWWIQRPGAVVSSQIPVALVLAAAGAWATASLGLHPIFGAFVAGLVMPKPEGAPDADVLRSMEQTGGLLLPLFFVVTGLTTNIGTLSGPDVALLAVILVCGIGGKAAAGYAMARLGGLDTGQSAMIGALVNTRGLTELIALNVGLSAGIIGGRLFTVLVLMALITTAMTGPLITVIDRRRKVVPAPSVPDPASAPGALDYS</sequence>
<keyword evidence="10" id="KW-1185">Reference proteome</keyword>
<feature type="transmembrane region" description="Helical" evidence="7">
    <location>
        <begin position="6"/>
        <end position="28"/>
    </location>
</feature>
<dbReference type="GO" id="GO:0015297">
    <property type="term" value="F:antiporter activity"/>
    <property type="evidence" value="ECO:0007669"/>
    <property type="project" value="InterPro"/>
</dbReference>
<feature type="transmembrane region" description="Helical" evidence="7">
    <location>
        <begin position="207"/>
        <end position="230"/>
    </location>
</feature>
<evidence type="ECO:0000313" key="9">
    <source>
        <dbReference type="EMBL" id="OIJ88250.1"/>
    </source>
</evidence>
<feature type="transmembrane region" description="Helical" evidence="7">
    <location>
        <begin position="317"/>
        <end position="339"/>
    </location>
</feature>
<evidence type="ECO:0000259" key="8">
    <source>
        <dbReference type="Pfam" id="PF00999"/>
    </source>
</evidence>
<dbReference type="InterPro" id="IPR006153">
    <property type="entry name" value="Cation/H_exchanger_TM"/>
</dbReference>
<dbReference type="AlphaFoldDB" id="A0A1S2P3A3"/>
<keyword evidence="4 7" id="KW-1133">Transmembrane helix</keyword>
<feature type="domain" description="Cation/H+ exchanger transmembrane" evidence="8">
    <location>
        <begin position="21"/>
        <end position="400"/>
    </location>
</feature>
<evidence type="ECO:0000256" key="7">
    <source>
        <dbReference type="SAM" id="Phobius"/>
    </source>
</evidence>
<keyword evidence="6 7" id="KW-0472">Membrane</keyword>
<dbReference type="GO" id="GO:0016020">
    <property type="term" value="C:membrane"/>
    <property type="evidence" value="ECO:0007669"/>
    <property type="project" value="UniProtKB-SubCell"/>
</dbReference>
<dbReference type="Pfam" id="PF00999">
    <property type="entry name" value="Na_H_Exchanger"/>
    <property type="match status" value="1"/>
</dbReference>
<keyword evidence="3 7" id="KW-0812">Transmembrane</keyword>
<keyword evidence="2" id="KW-0813">Transport</keyword>
<evidence type="ECO:0000256" key="1">
    <source>
        <dbReference type="ARBA" id="ARBA00004141"/>
    </source>
</evidence>
<evidence type="ECO:0000313" key="10">
    <source>
        <dbReference type="Proteomes" id="UP000179935"/>
    </source>
</evidence>
<organism evidence="9 10">
    <name type="scientific">Streptomyces colonosanans</name>
    <dbReference type="NCBI Taxonomy" id="1428652"/>
    <lineage>
        <taxon>Bacteria</taxon>
        <taxon>Bacillati</taxon>
        <taxon>Actinomycetota</taxon>
        <taxon>Actinomycetes</taxon>
        <taxon>Kitasatosporales</taxon>
        <taxon>Streptomycetaceae</taxon>
        <taxon>Streptomyces</taxon>
    </lineage>
</organism>
<feature type="transmembrane region" description="Helical" evidence="7">
    <location>
        <begin position="67"/>
        <end position="90"/>
    </location>
</feature>
<dbReference type="EMBL" id="MLYP01000058">
    <property type="protein sequence ID" value="OIJ88250.1"/>
    <property type="molecule type" value="Genomic_DNA"/>
</dbReference>
<feature type="transmembrane region" description="Helical" evidence="7">
    <location>
        <begin position="35"/>
        <end position="55"/>
    </location>
</feature>
<dbReference type="Gene3D" id="1.20.1530.20">
    <property type="match status" value="1"/>
</dbReference>
<dbReference type="InterPro" id="IPR038770">
    <property type="entry name" value="Na+/solute_symporter_sf"/>
</dbReference>
<accession>A0A1S2P3A3</accession>
<dbReference type="PANTHER" id="PTHR32468">
    <property type="entry name" value="CATION/H + ANTIPORTER"/>
    <property type="match status" value="1"/>
</dbReference>
<protein>
    <submittedName>
        <fullName evidence="9">Sodium:proton antiporter</fullName>
    </submittedName>
</protein>
<dbReference type="Proteomes" id="UP000179935">
    <property type="component" value="Unassembled WGS sequence"/>
</dbReference>
<evidence type="ECO:0000256" key="5">
    <source>
        <dbReference type="ARBA" id="ARBA00023065"/>
    </source>
</evidence>
<reference evidence="9 10" key="1">
    <citation type="submission" date="2016-10" db="EMBL/GenBank/DDBJ databases">
        <title>Genome sequence of Streptomyces sp. MUSC 93.</title>
        <authorList>
            <person name="Lee L.-H."/>
            <person name="Ser H.-L."/>
            <person name="Law J.W.-F."/>
        </authorList>
    </citation>
    <scope>NUCLEOTIDE SEQUENCE [LARGE SCALE GENOMIC DNA]</scope>
    <source>
        <strain evidence="9 10">MUSC 93</strain>
    </source>
</reference>
<feature type="transmembrane region" description="Helical" evidence="7">
    <location>
        <begin position="173"/>
        <end position="195"/>
    </location>
</feature>
<feature type="transmembrane region" description="Helical" evidence="7">
    <location>
        <begin position="102"/>
        <end position="128"/>
    </location>
</feature>
<evidence type="ECO:0000256" key="2">
    <source>
        <dbReference type="ARBA" id="ARBA00022448"/>
    </source>
</evidence>
<comment type="subcellular location">
    <subcellularLocation>
        <location evidence="1">Membrane</location>
        <topology evidence="1">Multi-pass membrane protein</topology>
    </subcellularLocation>
</comment>
<dbReference type="STRING" id="1428652.BIV24_21970"/>
<evidence type="ECO:0000256" key="4">
    <source>
        <dbReference type="ARBA" id="ARBA00022989"/>
    </source>
</evidence>
<evidence type="ECO:0000256" key="6">
    <source>
        <dbReference type="ARBA" id="ARBA00023136"/>
    </source>
</evidence>
<feature type="transmembrane region" description="Helical" evidence="7">
    <location>
        <begin position="140"/>
        <end position="161"/>
    </location>
</feature>
<dbReference type="PANTHER" id="PTHR32468:SF0">
    <property type="entry name" value="K(+)_H(+) ANTIPORTER 1"/>
    <property type="match status" value="1"/>
</dbReference>
<proteinExistence type="predicted"/>
<dbReference type="OrthoDB" id="9793589at2"/>
<keyword evidence="5" id="KW-0406">Ion transport</keyword>
<dbReference type="GO" id="GO:1902600">
    <property type="term" value="P:proton transmembrane transport"/>
    <property type="evidence" value="ECO:0007669"/>
    <property type="project" value="InterPro"/>
</dbReference>
<comment type="caution">
    <text evidence="9">The sequence shown here is derived from an EMBL/GenBank/DDBJ whole genome shotgun (WGS) entry which is preliminary data.</text>
</comment>
<name>A0A1S2P3A3_9ACTN</name>
<dbReference type="InterPro" id="IPR050794">
    <property type="entry name" value="CPA2_transporter"/>
</dbReference>
<feature type="transmembrane region" description="Helical" evidence="7">
    <location>
        <begin position="380"/>
        <end position="402"/>
    </location>
</feature>
<gene>
    <name evidence="9" type="ORF">BIV24_21970</name>
</gene>
<evidence type="ECO:0000256" key="3">
    <source>
        <dbReference type="ARBA" id="ARBA00022692"/>
    </source>
</evidence>
<feature type="transmembrane region" description="Helical" evidence="7">
    <location>
        <begin position="292"/>
        <end position="310"/>
    </location>
</feature>